<dbReference type="OrthoDB" id="767251at2"/>
<name>A0A516GVN5_9FLAO</name>
<evidence type="ECO:0000259" key="2">
    <source>
        <dbReference type="Pfam" id="PF11412"/>
    </source>
</evidence>
<feature type="chain" id="PRO_5021920873" evidence="1">
    <location>
        <begin position="19"/>
        <end position="148"/>
    </location>
</feature>
<organism evidence="3 4">
    <name type="scientific">Formosa sediminum</name>
    <dbReference type="NCBI Taxonomy" id="2594004"/>
    <lineage>
        <taxon>Bacteria</taxon>
        <taxon>Pseudomonadati</taxon>
        <taxon>Bacteroidota</taxon>
        <taxon>Flavobacteriia</taxon>
        <taxon>Flavobacteriales</taxon>
        <taxon>Flavobacteriaceae</taxon>
        <taxon>Formosa</taxon>
    </lineage>
</organism>
<dbReference type="Gene3D" id="2.60.40.1250">
    <property type="entry name" value="Thiol:disulfide interchange protein DsbD, N-terminal domain"/>
    <property type="match status" value="1"/>
</dbReference>
<evidence type="ECO:0000313" key="3">
    <source>
        <dbReference type="EMBL" id="QDO95566.1"/>
    </source>
</evidence>
<feature type="signal peptide" evidence="1">
    <location>
        <begin position="1"/>
        <end position="18"/>
    </location>
</feature>
<protein>
    <submittedName>
        <fullName evidence="3">Cytochrome C biogenesis protein</fullName>
    </submittedName>
</protein>
<evidence type="ECO:0000313" key="4">
    <source>
        <dbReference type="Proteomes" id="UP000319209"/>
    </source>
</evidence>
<dbReference type="Proteomes" id="UP000319209">
    <property type="component" value="Chromosome"/>
</dbReference>
<dbReference type="RefSeq" id="WP_143382472.1">
    <property type="nucleotide sequence ID" value="NZ_CP041637.1"/>
</dbReference>
<feature type="domain" description="Thiol:disulfide interchange protein DsbD N-terminal" evidence="2">
    <location>
        <begin position="34"/>
        <end position="140"/>
    </location>
</feature>
<dbReference type="AlphaFoldDB" id="A0A516GVN5"/>
<dbReference type="EMBL" id="CP041637">
    <property type="protein sequence ID" value="QDO95566.1"/>
    <property type="molecule type" value="Genomic_DNA"/>
</dbReference>
<dbReference type="InterPro" id="IPR028250">
    <property type="entry name" value="DsbDN"/>
</dbReference>
<evidence type="ECO:0000256" key="1">
    <source>
        <dbReference type="SAM" id="SignalP"/>
    </source>
</evidence>
<sequence length="148" mass="16986">MKKILLLFVLIVSGTVNSQILEPVKWNTSVNKISETEYELIATASIDKGWHLYSQNVPENGPIPTTFTFKGDKNYLKKGNTQEEEGHIIDDPVFEMKIKFFEDKANFKQRIKVRGDVPFKVNGVVEFMVCDDSRCLPPTEIELEFDIK</sequence>
<dbReference type="InterPro" id="IPR036929">
    <property type="entry name" value="DsbDN_sf"/>
</dbReference>
<keyword evidence="4" id="KW-1185">Reference proteome</keyword>
<proteinExistence type="predicted"/>
<accession>A0A516GVN5</accession>
<keyword evidence="1" id="KW-0732">Signal</keyword>
<gene>
    <name evidence="3" type="ORF">FNB79_16840</name>
</gene>
<reference evidence="3 4" key="1">
    <citation type="submission" date="2019-07" db="EMBL/GenBank/DDBJ databases">
        <title>Genome sequencing for Formosa sp. PS13.</title>
        <authorList>
            <person name="Park S.-J."/>
        </authorList>
    </citation>
    <scope>NUCLEOTIDE SEQUENCE [LARGE SCALE GENOMIC DNA]</scope>
    <source>
        <strain evidence="3 4">PS13</strain>
    </source>
</reference>
<dbReference type="KEGG" id="fop:FNB79_16840"/>
<dbReference type="Pfam" id="PF11412">
    <property type="entry name" value="DsbD_N"/>
    <property type="match status" value="1"/>
</dbReference>